<feature type="region of interest" description="Disordered" evidence="9">
    <location>
        <begin position="555"/>
        <end position="576"/>
    </location>
</feature>
<dbReference type="PANTHER" id="PTHR16079">
    <property type="entry name" value="UBIQUITIN LIGASE PROTEIN CHFR"/>
    <property type="match status" value="1"/>
</dbReference>
<evidence type="ECO:0000256" key="7">
    <source>
        <dbReference type="PROSITE-ProRule" id="PRU00175"/>
    </source>
</evidence>
<evidence type="ECO:0000259" key="11">
    <source>
        <dbReference type="PROSITE" id="PS50089"/>
    </source>
</evidence>
<dbReference type="InterPro" id="IPR043145">
    <property type="entry name" value="Znf_ZZ_sf"/>
</dbReference>
<dbReference type="GO" id="GO:0006511">
    <property type="term" value="P:ubiquitin-dependent protein catabolic process"/>
    <property type="evidence" value="ECO:0007669"/>
    <property type="project" value="TreeGrafter"/>
</dbReference>
<gene>
    <name evidence="12" type="ORF">B9Z65_1591</name>
</gene>
<feature type="compositionally biased region" description="Polar residues" evidence="9">
    <location>
        <begin position="305"/>
        <end position="314"/>
    </location>
</feature>
<dbReference type="Gene3D" id="3.30.40.10">
    <property type="entry name" value="Zinc/RING finger domain, C3HC4 (zinc finger)"/>
    <property type="match status" value="1"/>
</dbReference>
<evidence type="ECO:0000256" key="1">
    <source>
        <dbReference type="ARBA" id="ARBA00008649"/>
    </source>
</evidence>
<dbReference type="InterPro" id="IPR001841">
    <property type="entry name" value="Znf_RING"/>
</dbReference>
<dbReference type="PROSITE" id="PS50089">
    <property type="entry name" value="ZF_RING_2"/>
    <property type="match status" value="1"/>
</dbReference>
<accession>A0A2P7YGB4</accession>
<evidence type="ECO:0000256" key="4">
    <source>
        <dbReference type="ARBA" id="ARBA00022771"/>
    </source>
</evidence>
<dbReference type="GO" id="GO:0016567">
    <property type="term" value="P:protein ubiquitination"/>
    <property type="evidence" value="ECO:0007669"/>
    <property type="project" value="TreeGrafter"/>
</dbReference>
<evidence type="ECO:0000256" key="9">
    <source>
        <dbReference type="SAM" id="MobiDB-lite"/>
    </source>
</evidence>
<dbReference type="SMART" id="SM00326">
    <property type="entry name" value="SH3"/>
    <property type="match status" value="1"/>
</dbReference>
<dbReference type="STRING" id="40998.A0A2P7YGB4"/>
<keyword evidence="13" id="KW-1185">Reference proteome</keyword>
<dbReference type="PANTHER" id="PTHR16079:SF4">
    <property type="entry name" value="E3 UBIQUITIN-PROTEIN LIGASE CHFR"/>
    <property type="match status" value="1"/>
</dbReference>
<evidence type="ECO:0000256" key="2">
    <source>
        <dbReference type="ARBA" id="ARBA00022443"/>
    </source>
</evidence>
<keyword evidence="3" id="KW-0479">Metal-binding</keyword>
<dbReference type="InterPro" id="IPR001452">
    <property type="entry name" value="SH3_domain"/>
</dbReference>
<dbReference type="OrthoDB" id="1305878at2759"/>
<dbReference type="InterPro" id="IPR013083">
    <property type="entry name" value="Znf_RING/FYVE/PHD"/>
</dbReference>
<dbReference type="EMBL" id="NHZQ01000445">
    <property type="protein sequence ID" value="PSK35008.1"/>
    <property type="molecule type" value="Genomic_DNA"/>
</dbReference>
<feature type="compositionally biased region" description="Basic and acidic residues" evidence="9">
    <location>
        <begin position="221"/>
        <end position="237"/>
    </location>
</feature>
<evidence type="ECO:0000313" key="12">
    <source>
        <dbReference type="EMBL" id="PSK35008.1"/>
    </source>
</evidence>
<organism evidence="12 13">
    <name type="scientific">Elsinoe australis</name>
    <dbReference type="NCBI Taxonomy" id="40998"/>
    <lineage>
        <taxon>Eukaryota</taxon>
        <taxon>Fungi</taxon>
        <taxon>Dikarya</taxon>
        <taxon>Ascomycota</taxon>
        <taxon>Pezizomycotina</taxon>
        <taxon>Dothideomycetes</taxon>
        <taxon>Dothideomycetidae</taxon>
        <taxon>Myriangiales</taxon>
        <taxon>Elsinoaceae</taxon>
        <taxon>Elsinoe</taxon>
    </lineage>
</organism>
<keyword evidence="2 8" id="KW-0728">SH3 domain</keyword>
<dbReference type="Gene3D" id="2.30.30.40">
    <property type="entry name" value="SH3 Domains"/>
    <property type="match status" value="1"/>
</dbReference>
<feature type="region of interest" description="Disordered" evidence="9">
    <location>
        <begin position="287"/>
        <end position="314"/>
    </location>
</feature>
<feature type="region of interest" description="Disordered" evidence="9">
    <location>
        <begin position="147"/>
        <end position="241"/>
    </location>
</feature>
<sequence>MVSSGSIRWTKIAQEQKIKERVSSGPAPRFPAAVVDQHRYRQRFVFILYSAGQIDDLKMPEGHDGGLLDLEKELTCPICTDVLYQPLTVLDCLHTCCGSCLREWFAWQASKATSSSPYTCPSCRAAVRGTRPNATVTTLLEHLIRIHPEKAKSQDDRDEIAKSYKPGDNVTPPVDIETESEDSEDEQALEQARYLSLREVDPERTRRRAERSAQNARTRRRHEETARAVAHTPEDLGRAQQPSAFVAQRRQIEHQSSLRSLLSASDIDDEDIREDIMRQIAHEGLLDGVDLSNMTPAQEEEPTTSDRSVQRRGSSKPTAFYQKYRAFCITYPFFSSFWRFRILPATVETPPSYLCLRSYFKQHRATNVTSPSCSRIHFDSTTKTSTSHFIKCDDGNFNLCLACYRGGKGCNYWFGFGYHAAIRFHRSEWQPNAELPHILSARRYMKRRNNPSTVANNTASDQPSNLEQGLFCDGCLGNANSCYWHCEICLDGAWGYCQTCVAQGKHCTHPLEAMALKSLLCLDTGSPHPPSPPAISSSSPPPDLSSNFSHVSSTIKITSSPSSPPQPSNGPLQTNTSASVGINEIVRVPSILRLRTKLLPSLPNPESYAPLLLPCDCDICHRAIPSSSPRYHCYTCSNGDYDICQSCYATFCSNGKIKPEDAAQGWRRCPQGHRTVMVGFEERERGLRRVVLRDLVGGWALKEDPSAAAAAAATQEQERERERAAGWRWKEQDGRESQAPFAHGEVGVINVQGGNALLPQRTSAGPMVLPPDGGVGLRVQALWSYFPAEGVEDELAFPKHAEVREAENINGDWFWGVLAGRKGLFPGNYGRVLGY</sequence>
<feature type="compositionally biased region" description="Acidic residues" evidence="9">
    <location>
        <begin position="176"/>
        <end position="188"/>
    </location>
</feature>
<evidence type="ECO:0000256" key="5">
    <source>
        <dbReference type="ARBA" id="ARBA00022833"/>
    </source>
</evidence>
<feature type="domain" description="SH3" evidence="10">
    <location>
        <begin position="774"/>
        <end position="835"/>
    </location>
</feature>
<evidence type="ECO:0000256" key="3">
    <source>
        <dbReference type="ARBA" id="ARBA00022723"/>
    </source>
</evidence>
<dbReference type="AlphaFoldDB" id="A0A2P7YGB4"/>
<dbReference type="InterPro" id="IPR052256">
    <property type="entry name" value="E3_ubiquitin-ligase_CHFR"/>
</dbReference>
<dbReference type="SMART" id="SM00184">
    <property type="entry name" value="RING"/>
    <property type="match status" value="1"/>
</dbReference>
<dbReference type="GO" id="GO:0004842">
    <property type="term" value="F:ubiquitin-protein transferase activity"/>
    <property type="evidence" value="ECO:0007669"/>
    <property type="project" value="TreeGrafter"/>
</dbReference>
<protein>
    <submittedName>
        <fullName evidence="12">LON peptidase N-terminal domain and RING finger protein</fullName>
    </submittedName>
</protein>
<evidence type="ECO:0000313" key="13">
    <source>
        <dbReference type="Proteomes" id="UP000243723"/>
    </source>
</evidence>
<dbReference type="GO" id="GO:0008270">
    <property type="term" value="F:zinc ion binding"/>
    <property type="evidence" value="ECO:0007669"/>
    <property type="project" value="UniProtKB-KW"/>
</dbReference>
<comment type="caution">
    <text evidence="12">The sequence shown here is derived from an EMBL/GenBank/DDBJ whole genome shotgun (WGS) entry which is preliminary data.</text>
</comment>
<name>A0A2P7YGB4_9PEZI</name>
<dbReference type="SUPFAM" id="SSF50044">
    <property type="entry name" value="SH3-domain"/>
    <property type="match status" value="1"/>
</dbReference>
<dbReference type="SUPFAM" id="SSF57850">
    <property type="entry name" value="RING/U-box"/>
    <property type="match status" value="2"/>
</dbReference>
<dbReference type="Gene3D" id="3.30.60.90">
    <property type="match status" value="1"/>
</dbReference>
<proteinExistence type="inferred from homology"/>
<comment type="similarity">
    <text evidence="1">Belongs to the SH3RF family.</text>
</comment>
<feature type="domain" description="RING-type" evidence="11">
    <location>
        <begin position="76"/>
        <end position="124"/>
    </location>
</feature>
<feature type="compositionally biased region" description="Basic and acidic residues" evidence="9">
    <location>
        <begin position="147"/>
        <end position="162"/>
    </location>
</feature>
<evidence type="ECO:0000256" key="6">
    <source>
        <dbReference type="ARBA" id="ARBA00022843"/>
    </source>
</evidence>
<dbReference type="Pfam" id="PF00097">
    <property type="entry name" value="zf-C3HC4"/>
    <property type="match status" value="1"/>
</dbReference>
<dbReference type="InterPro" id="IPR018957">
    <property type="entry name" value="Znf_C3HC4_RING-type"/>
</dbReference>
<keyword evidence="4 7" id="KW-0863">Zinc-finger</keyword>
<evidence type="ECO:0000259" key="10">
    <source>
        <dbReference type="PROSITE" id="PS50002"/>
    </source>
</evidence>
<keyword evidence="5" id="KW-0862">Zinc</keyword>
<keyword evidence="6" id="KW-0832">Ubl conjugation</keyword>
<evidence type="ECO:0000256" key="8">
    <source>
        <dbReference type="PROSITE-ProRule" id="PRU00192"/>
    </source>
</evidence>
<dbReference type="GO" id="GO:0005634">
    <property type="term" value="C:nucleus"/>
    <property type="evidence" value="ECO:0007669"/>
    <property type="project" value="TreeGrafter"/>
</dbReference>
<dbReference type="PROSITE" id="PS50002">
    <property type="entry name" value="SH3"/>
    <property type="match status" value="1"/>
</dbReference>
<reference evidence="12 13" key="1">
    <citation type="submission" date="2017-05" db="EMBL/GenBank/DDBJ databases">
        <title>Draft genome sequence of Elsinoe australis.</title>
        <authorList>
            <person name="Cheng Q."/>
        </authorList>
    </citation>
    <scope>NUCLEOTIDE SEQUENCE [LARGE SCALE GENOMIC DNA]</scope>
    <source>
        <strain evidence="12 13">NL1</strain>
    </source>
</reference>
<dbReference type="InterPro" id="IPR036028">
    <property type="entry name" value="SH3-like_dom_sf"/>
</dbReference>
<dbReference type="Proteomes" id="UP000243723">
    <property type="component" value="Unassembled WGS sequence"/>
</dbReference>